<gene>
    <name evidence="2" type="ORF">HED64_10080</name>
</gene>
<dbReference type="Pfam" id="PF12728">
    <property type="entry name" value="HTH_17"/>
    <property type="match status" value="1"/>
</dbReference>
<evidence type="ECO:0000313" key="3">
    <source>
        <dbReference type="Proteomes" id="UP000746595"/>
    </source>
</evidence>
<feature type="domain" description="Helix-turn-helix" evidence="1">
    <location>
        <begin position="7"/>
        <end position="53"/>
    </location>
</feature>
<evidence type="ECO:0000313" key="2">
    <source>
        <dbReference type="EMBL" id="NKG21050.1"/>
    </source>
</evidence>
<evidence type="ECO:0000259" key="1">
    <source>
        <dbReference type="Pfam" id="PF12728"/>
    </source>
</evidence>
<dbReference type="EMBL" id="JAAWVT010000004">
    <property type="protein sequence ID" value="NKG21050.1"/>
    <property type="molecule type" value="Genomic_DNA"/>
</dbReference>
<dbReference type="InterPro" id="IPR041657">
    <property type="entry name" value="HTH_17"/>
</dbReference>
<proteinExistence type="predicted"/>
<comment type="caution">
    <text evidence="2">The sequence shown here is derived from an EMBL/GenBank/DDBJ whole genome shotgun (WGS) entry which is preliminary data.</text>
</comment>
<keyword evidence="3" id="KW-1185">Reference proteome</keyword>
<dbReference type="Proteomes" id="UP000746595">
    <property type="component" value="Unassembled WGS sequence"/>
</dbReference>
<accession>A0ABX1G6A0</accession>
<organism evidence="2 3">
    <name type="scientific">Paeniglutamicibacter terrestris</name>
    <dbReference type="NCBI Taxonomy" id="2723403"/>
    <lineage>
        <taxon>Bacteria</taxon>
        <taxon>Bacillati</taxon>
        <taxon>Actinomycetota</taxon>
        <taxon>Actinomycetes</taxon>
        <taxon>Micrococcales</taxon>
        <taxon>Micrococcaceae</taxon>
        <taxon>Paeniglutamicibacter</taxon>
    </lineage>
</organism>
<reference evidence="2 3" key="1">
    <citation type="submission" date="2020-04" db="EMBL/GenBank/DDBJ databases">
        <title>Paeniglutamicibacter sp. ANT13_2, a novel actinomycete isolated from sediment in Antarctica.</title>
        <authorList>
            <person name="Sakdapetsiri C."/>
            <person name="Pinyakong O."/>
        </authorList>
    </citation>
    <scope>NUCLEOTIDE SEQUENCE [LARGE SCALE GENOMIC DNA]</scope>
    <source>
        <strain evidence="2 3">ANT13_2</strain>
    </source>
</reference>
<dbReference type="RefSeq" id="WP_168151875.1">
    <property type="nucleotide sequence ID" value="NZ_JAAWVT010000004.1"/>
</dbReference>
<protein>
    <submittedName>
        <fullName evidence="2">Helix-turn-helix domain-containing protein</fullName>
    </submittedName>
</protein>
<name>A0ABX1G6A0_9MICC</name>
<sequence>MEQFFKADAVADLTEFTITTVWRKCRDKQWPHHRLGRSYRFTAEDIREIQEQMRAKPVSVEKRGKRQAI</sequence>